<accession>I7M1F0</accession>
<dbReference type="InterPro" id="IPR051218">
    <property type="entry name" value="Sec_MonoDiacylglyc_Lipase"/>
</dbReference>
<dbReference type="OMA" id="TITNWNC"/>
<dbReference type="HOGENOM" id="CLU_032957_5_0_1"/>
<dbReference type="InterPro" id="IPR002921">
    <property type="entry name" value="Fungal_lipase-type"/>
</dbReference>
<dbReference type="eggNOG" id="KOG4569">
    <property type="taxonomic scope" value="Eukaryota"/>
</dbReference>
<dbReference type="RefSeq" id="XP_001016446.1">
    <property type="nucleotide sequence ID" value="XM_001016446.3"/>
</dbReference>
<feature type="domain" description="Fungal lipase-type" evidence="2">
    <location>
        <begin position="84"/>
        <end position="222"/>
    </location>
</feature>
<dbReference type="AlphaFoldDB" id="I7M1F0"/>
<evidence type="ECO:0000256" key="1">
    <source>
        <dbReference type="SAM" id="SignalP"/>
    </source>
</evidence>
<dbReference type="PANTHER" id="PTHR45856">
    <property type="entry name" value="ALPHA/BETA-HYDROLASES SUPERFAMILY PROTEIN"/>
    <property type="match status" value="1"/>
</dbReference>
<dbReference type="GeneID" id="7833873"/>
<reference evidence="4" key="1">
    <citation type="journal article" date="2006" name="PLoS Biol.">
        <title>Macronuclear genome sequence of the ciliate Tetrahymena thermophila, a model eukaryote.</title>
        <authorList>
            <person name="Eisen J.A."/>
            <person name="Coyne R.S."/>
            <person name="Wu M."/>
            <person name="Wu D."/>
            <person name="Thiagarajan M."/>
            <person name="Wortman J.R."/>
            <person name="Badger J.H."/>
            <person name="Ren Q."/>
            <person name="Amedeo P."/>
            <person name="Jones K.M."/>
            <person name="Tallon L.J."/>
            <person name="Delcher A.L."/>
            <person name="Salzberg S.L."/>
            <person name="Silva J.C."/>
            <person name="Haas B.J."/>
            <person name="Majoros W.H."/>
            <person name="Farzad M."/>
            <person name="Carlton J.M."/>
            <person name="Smith R.K. Jr."/>
            <person name="Garg J."/>
            <person name="Pearlman R.E."/>
            <person name="Karrer K.M."/>
            <person name="Sun L."/>
            <person name="Manning G."/>
            <person name="Elde N.C."/>
            <person name="Turkewitz A.P."/>
            <person name="Asai D.J."/>
            <person name="Wilkes D.E."/>
            <person name="Wang Y."/>
            <person name="Cai H."/>
            <person name="Collins K."/>
            <person name="Stewart B.A."/>
            <person name="Lee S.R."/>
            <person name="Wilamowska K."/>
            <person name="Weinberg Z."/>
            <person name="Ruzzo W.L."/>
            <person name="Wloga D."/>
            <person name="Gaertig J."/>
            <person name="Frankel J."/>
            <person name="Tsao C.-C."/>
            <person name="Gorovsky M.A."/>
            <person name="Keeling P.J."/>
            <person name="Waller R.F."/>
            <person name="Patron N.J."/>
            <person name="Cherry J.M."/>
            <person name="Stover N.A."/>
            <person name="Krieger C.J."/>
            <person name="del Toro C."/>
            <person name="Ryder H.F."/>
            <person name="Williamson S.C."/>
            <person name="Barbeau R.A."/>
            <person name="Hamilton E.P."/>
            <person name="Orias E."/>
        </authorList>
    </citation>
    <scope>NUCLEOTIDE SEQUENCE [LARGE SCALE GENOMIC DNA]</scope>
    <source>
        <strain evidence="4">SB210</strain>
    </source>
</reference>
<keyword evidence="1" id="KW-0732">Signal</keyword>
<dbReference type="ESTHER" id="tetts-q23hg6">
    <property type="family name" value="Lipase_3"/>
</dbReference>
<dbReference type="GO" id="GO:0006629">
    <property type="term" value="P:lipid metabolic process"/>
    <property type="evidence" value="ECO:0007669"/>
    <property type="project" value="InterPro"/>
</dbReference>
<dbReference type="Pfam" id="PF01764">
    <property type="entry name" value="Lipase_3"/>
    <property type="match status" value="1"/>
</dbReference>
<proteinExistence type="predicted"/>
<name>I7M1F0_TETTS</name>
<protein>
    <submittedName>
        <fullName evidence="3">Lipase family protein</fullName>
    </submittedName>
</protein>
<dbReference type="InterPro" id="IPR029058">
    <property type="entry name" value="AB_hydrolase_fold"/>
</dbReference>
<gene>
    <name evidence="3" type="ORF">TTHERM_00129780</name>
</gene>
<dbReference type="Proteomes" id="UP000009168">
    <property type="component" value="Unassembled WGS sequence"/>
</dbReference>
<evidence type="ECO:0000259" key="2">
    <source>
        <dbReference type="Pfam" id="PF01764"/>
    </source>
</evidence>
<dbReference type="PANTHER" id="PTHR45856:SF25">
    <property type="entry name" value="FUNGAL LIPASE-LIKE DOMAIN-CONTAINING PROTEIN"/>
    <property type="match status" value="1"/>
</dbReference>
<dbReference type="InParanoid" id="I7M1F0"/>
<evidence type="ECO:0000313" key="3">
    <source>
        <dbReference type="EMBL" id="EAR96201.1"/>
    </source>
</evidence>
<evidence type="ECO:0000313" key="4">
    <source>
        <dbReference type="Proteomes" id="UP000009168"/>
    </source>
</evidence>
<feature type="chain" id="PRO_5003712184" evidence="1">
    <location>
        <begin position="28"/>
        <end position="327"/>
    </location>
</feature>
<dbReference type="KEGG" id="tet:TTHERM_00129780"/>
<dbReference type="OrthoDB" id="345705at2759"/>
<feature type="signal peptide" evidence="1">
    <location>
        <begin position="1"/>
        <end position="27"/>
    </location>
</feature>
<sequence length="327" mass="37594">MLKFNKIFVFVLTLFAVQCVQYDKAESLNYLFYQKASYCPRNNITNWECGNICKFHSSMKDILVYYNDTHAAQGYLGFDRGQIVITFRGSTRTLTNWIYNFDVKKTPYQKCQNCSVHSGFLKTYIDIKKQLLQNLDNLISKYPAAPIIISGHSLGAAVATIAAIDIYHFLSENSYQNIIKEVHTFGSPRVGNEAFAEYYNKLIPQTVRVVNNQDIVPHLPPNKIGYYHVGTEIWLDKEFNQQKDCQPFIEDDNCSKSVKSIVSYSFFDHVNYLGNDTGCKAPFSQVICYLESGIEEGCVDQDLEEVILKARNNKMRLLFLTEEFLQN</sequence>
<dbReference type="Gene3D" id="3.40.50.1820">
    <property type="entry name" value="alpha/beta hydrolase"/>
    <property type="match status" value="1"/>
</dbReference>
<organism evidence="3 4">
    <name type="scientific">Tetrahymena thermophila (strain SB210)</name>
    <dbReference type="NCBI Taxonomy" id="312017"/>
    <lineage>
        <taxon>Eukaryota</taxon>
        <taxon>Sar</taxon>
        <taxon>Alveolata</taxon>
        <taxon>Ciliophora</taxon>
        <taxon>Intramacronucleata</taxon>
        <taxon>Oligohymenophorea</taxon>
        <taxon>Hymenostomatida</taxon>
        <taxon>Tetrahymenina</taxon>
        <taxon>Tetrahymenidae</taxon>
        <taxon>Tetrahymena</taxon>
    </lineage>
</organism>
<dbReference type="CDD" id="cd00519">
    <property type="entry name" value="Lipase_3"/>
    <property type="match status" value="1"/>
</dbReference>
<dbReference type="EMBL" id="GG662699">
    <property type="protein sequence ID" value="EAR96201.1"/>
    <property type="molecule type" value="Genomic_DNA"/>
</dbReference>
<keyword evidence="4" id="KW-1185">Reference proteome</keyword>
<dbReference type="SUPFAM" id="SSF53474">
    <property type="entry name" value="alpha/beta-Hydrolases"/>
    <property type="match status" value="1"/>
</dbReference>